<evidence type="ECO:0000313" key="2">
    <source>
        <dbReference type="EMBL" id="CAK9042991.1"/>
    </source>
</evidence>
<feature type="compositionally biased region" description="Basic and acidic residues" evidence="1">
    <location>
        <begin position="1"/>
        <end position="17"/>
    </location>
</feature>
<feature type="non-terminal residue" evidence="2">
    <location>
        <position position="1"/>
    </location>
</feature>
<dbReference type="EMBL" id="CAXAMM010018256">
    <property type="protein sequence ID" value="CAK9042991.1"/>
    <property type="molecule type" value="Genomic_DNA"/>
</dbReference>
<proteinExistence type="predicted"/>
<evidence type="ECO:0000313" key="3">
    <source>
        <dbReference type="Proteomes" id="UP001642464"/>
    </source>
</evidence>
<dbReference type="Proteomes" id="UP001642464">
    <property type="component" value="Unassembled WGS sequence"/>
</dbReference>
<reference evidence="2 3" key="1">
    <citation type="submission" date="2024-02" db="EMBL/GenBank/DDBJ databases">
        <authorList>
            <person name="Chen Y."/>
            <person name="Shah S."/>
            <person name="Dougan E. K."/>
            <person name="Thang M."/>
            <person name="Chan C."/>
        </authorList>
    </citation>
    <scope>NUCLEOTIDE SEQUENCE [LARGE SCALE GENOMIC DNA]</scope>
</reference>
<feature type="non-terminal residue" evidence="2">
    <location>
        <position position="58"/>
    </location>
</feature>
<comment type="caution">
    <text evidence="2">The sequence shown here is derived from an EMBL/GenBank/DDBJ whole genome shotgun (WGS) entry which is preliminary data.</text>
</comment>
<organism evidence="2 3">
    <name type="scientific">Durusdinium trenchii</name>
    <dbReference type="NCBI Taxonomy" id="1381693"/>
    <lineage>
        <taxon>Eukaryota</taxon>
        <taxon>Sar</taxon>
        <taxon>Alveolata</taxon>
        <taxon>Dinophyceae</taxon>
        <taxon>Suessiales</taxon>
        <taxon>Symbiodiniaceae</taxon>
        <taxon>Durusdinium</taxon>
    </lineage>
</organism>
<evidence type="ECO:0000256" key="1">
    <source>
        <dbReference type="SAM" id="MobiDB-lite"/>
    </source>
</evidence>
<name>A0ABP0LUU9_9DINO</name>
<protein>
    <submittedName>
        <fullName evidence="2">Leucine-rich repeat-containing protein 71</fullName>
    </submittedName>
</protein>
<gene>
    <name evidence="2" type="ORF">SCF082_LOCUS24657</name>
</gene>
<keyword evidence="3" id="KW-1185">Reference proteome</keyword>
<accession>A0ABP0LUU9</accession>
<sequence>AARIAELPHAEHVRDLALPRLPPPGRRRSSGAGGDAAGEPEPHVDEPLQQPHRGDRCT</sequence>
<feature type="compositionally biased region" description="Basic and acidic residues" evidence="1">
    <location>
        <begin position="40"/>
        <end position="58"/>
    </location>
</feature>
<feature type="region of interest" description="Disordered" evidence="1">
    <location>
        <begin position="1"/>
        <end position="58"/>
    </location>
</feature>